<dbReference type="AlphaFoldDB" id="A0A1B1NGD9"/>
<dbReference type="GO" id="GO:0005524">
    <property type="term" value="F:ATP binding"/>
    <property type="evidence" value="ECO:0007669"/>
    <property type="project" value="UniProtKB-KW"/>
</dbReference>
<keyword evidence="2" id="KW-0067">ATP-binding</keyword>
<protein>
    <submittedName>
        <fullName evidence="2">Putative ATP-binding protein</fullName>
    </submittedName>
</protein>
<name>A0A1B1NGD9_9MICO</name>
<sequence>MDPAPPPARVLVLAGPSGAGKSRLSSRLHTTHGWPVVQLDDFYREGTDTGLPMSPLGLPDWDHVDSWDCDAALDALEQLCREGSAQMPVYDISRSAVSGTHEVCLDGHTVVVAEGIFAANVVAGLRERGLLAGAWCIRNRPWVTFARRLARDLAQRRKPPLTLWRRGHVLRRAEPGIVAAQEALGAAPMTAREAEARAGGLSQQPVTQPRDTERGAGG</sequence>
<proteinExistence type="predicted"/>
<feature type="region of interest" description="Disordered" evidence="1">
    <location>
        <begin position="188"/>
        <end position="218"/>
    </location>
</feature>
<accession>A0A1B1NGD9</accession>
<dbReference type="SUPFAM" id="SSF52540">
    <property type="entry name" value="P-loop containing nucleoside triphosphate hydrolases"/>
    <property type="match status" value="1"/>
</dbReference>
<keyword evidence="3" id="KW-1185">Reference proteome</keyword>
<dbReference type="OrthoDB" id="3691767at2"/>
<dbReference type="Proteomes" id="UP000092482">
    <property type="component" value="Chromosome"/>
</dbReference>
<dbReference type="STRING" id="1758689.SGUI_3111"/>
<keyword evidence="2" id="KW-0547">Nucleotide-binding</keyword>
<gene>
    <name evidence="2" type="ORF">SGUI_3111</name>
</gene>
<reference evidence="2 3" key="1">
    <citation type="submission" date="2016-03" db="EMBL/GenBank/DDBJ databases">
        <title>Shallow-sea hydrothermal system.</title>
        <authorList>
            <person name="Tang K."/>
        </authorList>
    </citation>
    <scope>NUCLEOTIDE SEQUENCE [LARGE SCALE GENOMIC DNA]</scope>
    <source>
        <strain evidence="2 3">JLT9</strain>
    </source>
</reference>
<evidence type="ECO:0000313" key="2">
    <source>
        <dbReference type="EMBL" id="ANS80507.1"/>
    </source>
</evidence>
<dbReference type="InterPro" id="IPR027417">
    <property type="entry name" value="P-loop_NTPase"/>
</dbReference>
<organism evidence="2 3">
    <name type="scientific">Serinicoccus hydrothermalis</name>
    <dbReference type="NCBI Taxonomy" id="1758689"/>
    <lineage>
        <taxon>Bacteria</taxon>
        <taxon>Bacillati</taxon>
        <taxon>Actinomycetota</taxon>
        <taxon>Actinomycetes</taxon>
        <taxon>Micrococcales</taxon>
        <taxon>Ornithinimicrobiaceae</taxon>
        <taxon>Serinicoccus</taxon>
    </lineage>
</organism>
<evidence type="ECO:0000313" key="3">
    <source>
        <dbReference type="Proteomes" id="UP000092482"/>
    </source>
</evidence>
<dbReference type="EMBL" id="CP014989">
    <property type="protein sequence ID" value="ANS80507.1"/>
    <property type="molecule type" value="Genomic_DNA"/>
</dbReference>
<evidence type="ECO:0000256" key="1">
    <source>
        <dbReference type="SAM" id="MobiDB-lite"/>
    </source>
</evidence>
<dbReference type="KEGG" id="serj:SGUI_3111"/>
<dbReference type="RefSeq" id="WP_066641882.1">
    <property type="nucleotide sequence ID" value="NZ_CP014989.1"/>
</dbReference>
<dbReference type="Gene3D" id="3.40.50.300">
    <property type="entry name" value="P-loop containing nucleotide triphosphate hydrolases"/>
    <property type="match status" value="1"/>
</dbReference>